<evidence type="ECO:0000256" key="7">
    <source>
        <dbReference type="PIRSR" id="PIRSR606710-2"/>
    </source>
</evidence>
<feature type="region of interest" description="Disordered" evidence="8">
    <location>
        <begin position="48"/>
        <end position="74"/>
    </location>
</feature>
<keyword evidence="3" id="KW-0378">Hydrolase</keyword>
<comment type="pathway">
    <text evidence="1">Glycan metabolism; L-arabinan degradation.</text>
</comment>
<evidence type="ECO:0000256" key="9">
    <source>
        <dbReference type="SAM" id="Phobius"/>
    </source>
</evidence>
<protein>
    <recommendedName>
        <fullName evidence="5">Endo-1,5-alpha-L-arabinanase A</fullName>
    </recommendedName>
</protein>
<dbReference type="GO" id="GO:0004553">
    <property type="term" value="F:hydrolase activity, hydrolyzing O-glycosyl compounds"/>
    <property type="evidence" value="ECO:0007669"/>
    <property type="project" value="InterPro"/>
</dbReference>
<dbReference type="Proteomes" id="UP001217918">
    <property type="component" value="Unassembled WGS sequence"/>
</dbReference>
<proteinExistence type="inferred from homology"/>
<accession>A0AAD9I7C9</accession>
<dbReference type="AlphaFoldDB" id="A0AAD9I7C9"/>
<name>A0AAD9I7C9_9PEZI</name>
<feature type="site" description="Important for catalytic activity, responsible for pKa modulation of the active site Glu and correct orientation of both the proton donor and substrate" evidence="7">
    <location>
        <position position="207"/>
    </location>
</feature>
<organism evidence="10 11">
    <name type="scientific">Phyllachora maydis</name>
    <dbReference type="NCBI Taxonomy" id="1825666"/>
    <lineage>
        <taxon>Eukaryota</taxon>
        <taxon>Fungi</taxon>
        <taxon>Dikarya</taxon>
        <taxon>Ascomycota</taxon>
        <taxon>Pezizomycotina</taxon>
        <taxon>Sordariomycetes</taxon>
        <taxon>Sordariomycetidae</taxon>
        <taxon>Phyllachorales</taxon>
        <taxon>Phyllachoraceae</taxon>
        <taxon>Phyllachora</taxon>
    </lineage>
</organism>
<keyword evidence="9" id="KW-0812">Transmembrane</keyword>
<dbReference type="PANTHER" id="PTHR43301:SF3">
    <property type="entry name" value="ARABINAN ENDO-1,5-ALPHA-L-ARABINOSIDASE A-RELATED"/>
    <property type="match status" value="1"/>
</dbReference>
<feature type="compositionally biased region" description="Basic and acidic residues" evidence="8">
    <location>
        <begin position="48"/>
        <end position="57"/>
    </location>
</feature>
<evidence type="ECO:0000256" key="3">
    <source>
        <dbReference type="ARBA" id="ARBA00022801"/>
    </source>
</evidence>
<comment type="similarity">
    <text evidence="2">Belongs to the glycosyl hydrolase 43 family.</text>
</comment>
<dbReference type="EMBL" id="JAQQPM010000006">
    <property type="protein sequence ID" value="KAK2072561.1"/>
    <property type="molecule type" value="Genomic_DNA"/>
</dbReference>
<dbReference type="Gene3D" id="2.115.10.20">
    <property type="entry name" value="Glycosyl hydrolase domain, family 43"/>
    <property type="match status" value="1"/>
</dbReference>
<evidence type="ECO:0000256" key="2">
    <source>
        <dbReference type="ARBA" id="ARBA00009865"/>
    </source>
</evidence>
<evidence type="ECO:0000256" key="8">
    <source>
        <dbReference type="SAM" id="MobiDB-lite"/>
    </source>
</evidence>
<evidence type="ECO:0000313" key="11">
    <source>
        <dbReference type="Proteomes" id="UP001217918"/>
    </source>
</evidence>
<keyword evidence="9" id="KW-0472">Membrane</keyword>
<evidence type="ECO:0000256" key="6">
    <source>
        <dbReference type="PIRSR" id="PIRSR606710-1"/>
    </source>
</evidence>
<dbReference type="InterPro" id="IPR023296">
    <property type="entry name" value="Glyco_hydro_beta-prop_sf"/>
</dbReference>
<feature type="active site" description="Proton donor" evidence="6">
    <location>
        <position position="282"/>
    </location>
</feature>
<dbReference type="PANTHER" id="PTHR43301">
    <property type="entry name" value="ARABINAN ENDO-1,5-ALPHA-L-ARABINOSIDASE"/>
    <property type="match status" value="1"/>
</dbReference>
<evidence type="ECO:0000256" key="5">
    <source>
        <dbReference type="ARBA" id="ARBA00042202"/>
    </source>
</evidence>
<evidence type="ECO:0000256" key="1">
    <source>
        <dbReference type="ARBA" id="ARBA00004834"/>
    </source>
</evidence>
<gene>
    <name evidence="10" type="ORF">P8C59_006908</name>
</gene>
<keyword evidence="4" id="KW-0326">Glycosidase</keyword>
<keyword evidence="9" id="KW-1133">Transmembrane helix</keyword>
<feature type="active site" description="Proton acceptor" evidence="6">
    <location>
        <position position="92"/>
    </location>
</feature>
<dbReference type="CDD" id="cd08999">
    <property type="entry name" value="GH43_ABN-like"/>
    <property type="match status" value="1"/>
</dbReference>
<evidence type="ECO:0000256" key="4">
    <source>
        <dbReference type="ARBA" id="ARBA00023295"/>
    </source>
</evidence>
<dbReference type="Pfam" id="PF04616">
    <property type="entry name" value="Glyco_hydro_43"/>
    <property type="match status" value="1"/>
</dbReference>
<dbReference type="SUPFAM" id="SSF75005">
    <property type="entry name" value="Arabinanase/levansucrase/invertase"/>
    <property type="match status" value="1"/>
</dbReference>
<feature type="region of interest" description="Disordered" evidence="8">
    <location>
        <begin position="608"/>
        <end position="659"/>
    </location>
</feature>
<reference evidence="10" key="1">
    <citation type="journal article" date="2023" name="Mol. Plant Microbe Interact.">
        <title>Elucidating the Obligate Nature and Biological Capacity of an Invasive Fungal Corn Pathogen.</title>
        <authorList>
            <person name="MacCready J.S."/>
            <person name="Roggenkamp E.M."/>
            <person name="Gdanetz K."/>
            <person name="Chilvers M.I."/>
        </authorList>
    </citation>
    <scope>NUCLEOTIDE SEQUENCE</scope>
    <source>
        <strain evidence="10">PM02</strain>
    </source>
</reference>
<dbReference type="InterPro" id="IPR050727">
    <property type="entry name" value="GH43_arabinanases"/>
</dbReference>
<feature type="compositionally biased region" description="Low complexity" evidence="8">
    <location>
        <begin position="617"/>
        <end position="630"/>
    </location>
</feature>
<dbReference type="InterPro" id="IPR006710">
    <property type="entry name" value="Glyco_hydro_43"/>
</dbReference>
<dbReference type="GO" id="GO:0005975">
    <property type="term" value="P:carbohydrate metabolic process"/>
    <property type="evidence" value="ECO:0007669"/>
    <property type="project" value="InterPro"/>
</dbReference>
<evidence type="ECO:0000313" key="10">
    <source>
        <dbReference type="EMBL" id="KAK2072561.1"/>
    </source>
</evidence>
<feature type="transmembrane region" description="Helical" evidence="9">
    <location>
        <begin position="552"/>
        <end position="577"/>
    </location>
</feature>
<sequence>MVVACTRHAAACLAQEDSSLRHSRIVRNAHLVTRNLLATRFDRWRRTKTEATSRPLEEDAAVNNSGVQPRGEVFASDVETPRKQLLDRDFPDPAIIQDTDGTWYAFATNSSGINIQVAIAPVASGPWTHLDHDVLPTPASWTTGEVNWAPDVRIIGPGQYVLYYSGQLRSQPGTHCVGTATATAILGPYAAAASPFACPVAAGGSIDASGFFDAGTGRRWVVYKVDGNNIRPGGACGNEAAPYAATPLLLQEVDAADGVTPIGDGPTTLLDRTQDEDGPLVEAPNLVRVEGGGGGGGGITYVLFYSSHCFNSAEYNIKYATARDVTGPYERGSKTLIGTGDFNLTAPGGATSVEAGGSMVFHANCEAGRCMYGVKYSVQGNGTSVVVESAADGVFGRAPANGDMRPGGAGAGDQTDLAWFLYNLRYATSSCLFSQNNVTGLGSTPCATSTACGSLQLAFELGNLSPTTTTEFGYCASNGNAMLGSSYAECTACVDSAGNTTFLANYIIALNAACQQQPAVGKTLALNGTVFSAALIGSVSPSSGGALKLSTAMIAAAAVVVVLIVLAVSSALAFWWYKRRQLRTPKPRGAKTRSPSAWRWGDQRPKSGLSFCCRSDPSTMRPGGRRSSSSTGGGPTSTRSRDLLAPQPQGNSALGQGDHGFVLAPPDPAAVAVASSFRDWTARRQQQTVSMRSSVYSTDSDVPVFDDADGVPMPTPSLAWHFAAVARAAGWDEVDAEGDWGRV</sequence>
<keyword evidence="11" id="KW-1185">Reference proteome</keyword>
<comment type="caution">
    <text evidence="10">The sequence shown here is derived from an EMBL/GenBank/DDBJ whole genome shotgun (WGS) entry which is preliminary data.</text>
</comment>